<protein>
    <submittedName>
        <fullName evidence="1">Putative alkanal monooxygenase FMN-linked</fullName>
    </submittedName>
</protein>
<gene>
    <name evidence="1" type="ORF">Q605_AUC00294G0001</name>
</gene>
<accession>W1VKH8</accession>
<dbReference type="PATRIC" id="fig|1403939.3.peg.421"/>
<feature type="non-terminal residue" evidence="1">
    <location>
        <position position="1"/>
    </location>
</feature>
<dbReference type="AlphaFoldDB" id="W1VKH8"/>
<dbReference type="Proteomes" id="UP000018852">
    <property type="component" value="Unassembled WGS sequence"/>
</dbReference>
<evidence type="ECO:0000313" key="1">
    <source>
        <dbReference type="EMBL" id="ETJ06427.1"/>
    </source>
</evidence>
<evidence type="ECO:0000313" key="2">
    <source>
        <dbReference type="Proteomes" id="UP000018852"/>
    </source>
</evidence>
<proteinExistence type="predicted"/>
<keyword evidence="1" id="KW-0560">Oxidoreductase</keyword>
<keyword evidence="1" id="KW-0503">Monooxygenase</keyword>
<dbReference type="GO" id="GO:0004497">
    <property type="term" value="F:monooxygenase activity"/>
    <property type="evidence" value="ECO:0007669"/>
    <property type="project" value="UniProtKB-KW"/>
</dbReference>
<comment type="caution">
    <text evidence="1">The sequence shown here is derived from an EMBL/GenBank/DDBJ whole genome shotgun (WGS) entry which is preliminary data.</text>
</comment>
<sequence>QRFEHYGHGRAEEAYVGLGGQVFMAGSQAEAFRRYEPYFRNTYVYQGASLEEMTTHTPLAVGTPE</sequence>
<organism evidence="1 2">
    <name type="scientific">Actinomyces urogenitalis DORA_12</name>
    <dbReference type="NCBI Taxonomy" id="1403939"/>
    <lineage>
        <taxon>Bacteria</taxon>
        <taxon>Bacillati</taxon>
        <taxon>Actinomycetota</taxon>
        <taxon>Actinomycetes</taxon>
        <taxon>Actinomycetales</taxon>
        <taxon>Actinomycetaceae</taxon>
        <taxon>Actinomyces</taxon>
    </lineage>
</organism>
<name>W1VKH8_9ACTO</name>
<reference evidence="1 2" key="1">
    <citation type="submission" date="2013-12" db="EMBL/GenBank/DDBJ databases">
        <title>A Varibaculum cambriense genome reconstructed from a premature infant gut community with otherwise low bacterial novelty that shifts toward anaerobic metabolism during the third week of life.</title>
        <authorList>
            <person name="Brown C.T."/>
            <person name="Sharon I."/>
            <person name="Thomas B.C."/>
            <person name="Castelle C.J."/>
            <person name="Morowitz M.J."/>
            <person name="Banfield J.F."/>
        </authorList>
    </citation>
    <scope>NUCLEOTIDE SEQUENCE [LARGE SCALE GENOMIC DNA]</scope>
    <source>
        <strain evidence="2">DORA_12</strain>
    </source>
</reference>
<dbReference type="EMBL" id="AZLV01000294">
    <property type="protein sequence ID" value="ETJ06427.1"/>
    <property type="molecule type" value="Genomic_DNA"/>
</dbReference>